<keyword evidence="2 10" id="KW-0813">Transport</keyword>
<evidence type="ECO:0000256" key="4">
    <source>
        <dbReference type="ARBA" id="ARBA00022737"/>
    </source>
</evidence>
<feature type="repeat" description="Solcar" evidence="9">
    <location>
        <begin position="22"/>
        <end position="128"/>
    </location>
</feature>
<dbReference type="KEGG" id="mgl:MGL_2463"/>
<keyword evidence="5" id="KW-0999">Mitochondrion inner membrane</keyword>
<dbReference type="OMA" id="WVMYEQM"/>
<comment type="similarity">
    <text evidence="10">Belongs to the mitochondrial carrier (TC 2.A.29) family.</text>
</comment>
<keyword evidence="6" id="KW-1133">Transmembrane helix</keyword>
<keyword evidence="7" id="KW-0496">Mitochondrion</keyword>
<dbReference type="Proteomes" id="UP000008837">
    <property type="component" value="Unassembled WGS sequence"/>
</dbReference>
<dbReference type="GO" id="GO:0005743">
    <property type="term" value="C:mitochondrial inner membrane"/>
    <property type="evidence" value="ECO:0007669"/>
    <property type="project" value="UniProtKB-SubCell"/>
</dbReference>
<protein>
    <recommendedName>
        <fullName evidence="13">Mitochondrial carrier protein RIM2</fullName>
    </recommendedName>
</protein>
<evidence type="ECO:0000256" key="5">
    <source>
        <dbReference type="ARBA" id="ARBA00022792"/>
    </source>
</evidence>
<dbReference type="InterPro" id="IPR018108">
    <property type="entry name" value="MCP_transmembrane"/>
</dbReference>
<gene>
    <name evidence="11" type="ORF">MGL_2463</name>
</gene>
<proteinExistence type="inferred from homology"/>
<dbReference type="GeneID" id="5854974"/>
<evidence type="ECO:0000256" key="9">
    <source>
        <dbReference type="PROSITE-ProRule" id="PRU00282"/>
    </source>
</evidence>
<accession>A8Q3P4</accession>
<dbReference type="STRING" id="425265.A8Q3P4"/>
<dbReference type="PROSITE" id="PS50920">
    <property type="entry name" value="SOLCAR"/>
    <property type="match status" value="3"/>
</dbReference>
<evidence type="ECO:0000256" key="2">
    <source>
        <dbReference type="ARBA" id="ARBA00022448"/>
    </source>
</evidence>
<keyword evidence="8 9" id="KW-0472">Membrane</keyword>
<comment type="caution">
    <text evidence="11">The sequence shown here is derived from an EMBL/GenBank/DDBJ whole genome shotgun (WGS) entry which is preliminary data.</text>
</comment>
<dbReference type="EMBL" id="AAYY01000008">
    <property type="protein sequence ID" value="EDP43453.1"/>
    <property type="molecule type" value="Genomic_DNA"/>
</dbReference>
<dbReference type="OrthoDB" id="269120at2759"/>
<reference evidence="11 12" key="1">
    <citation type="journal article" date="2007" name="Proc. Natl. Acad. Sci. U.S.A.">
        <title>Dandruff-associated Malassezia genomes reveal convergent and divergent virulence traits shared with plant and human fungal pathogens.</title>
        <authorList>
            <person name="Xu J."/>
            <person name="Saunders C.W."/>
            <person name="Hu P."/>
            <person name="Grant R.A."/>
            <person name="Boekhout T."/>
            <person name="Kuramae E.E."/>
            <person name="Kronstad J.W."/>
            <person name="Deangelis Y.M."/>
            <person name="Reeder N.L."/>
            <person name="Johnstone K.R."/>
            <person name="Leland M."/>
            <person name="Fieno A.M."/>
            <person name="Begley W.M."/>
            <person name="Sun Y."/>
            <person name="Lacey M.P."/>
            <person name="Chaudhary T."/>
            <person name="Keough T."/>
            <person name="Chu L."/>
            <person name="Sears R."/>
            <person name="Yuan B."/>
            <person name="Dawson T.L.Jr."/>
        </authorList>
    </citation>
    <scope>NUCLEOTIDE SEQUENCE [LARGE SCALE GENOMIC DNA]</scope>
    <source>
        <strain evidence="12">ATCC MYA-4612 / CBS 7966</strain>
    </source>
</reference>
<dbReference type="InterPro" id="IPR023395">
    <property type="entry name" value="MCP_dom_sf"/>
</dbReference>
<evidence type="ECO:0000313" key="12">
    <source>
        <dbReference type="Proteomes" id="UP000008837"/>
    </source>
</evidence>
<keyword evidence="3 9" id="KW-0812">Transmembrane</keyword>
<dbReference type="GO" id="GO:1990519">
    <property type="term" value="P:pyrimidine nucleotide import into mitochondrion"/>
    <property type="evidence" value="ECO:0007669"/>
    <property type="project" value="TreeGrafter"/>
</dbReference>
<dbReference type="SUPFAM" id="SSF103506">
    <property type="entry name" value="Mitochondrial carrier"/>
    <property type="match status" value="1"/>
</dbReference>
<dbReference type="FunCoup" id="A8Q3P4">
    <property type="interactions" value="351"/>
</dbReference>
<dbReference type="AlphaFoldDB" id="A8Q3P4"/>
<dbReference type="Pfam" id="PF00153">
    <property type="entry name" value="Mito_carr"/>
    <property type="match status" value="4"/>
</dbReference>
<dbReference type="PANTHER" id="PTHR45829:SF4">
    <property type="entry name" value="MITOCHONDRIAL CARRIER PROTEIN RIM2"/>
    <property type="match status" value="1"/>
</dbReference>
<dbReference type="GO" id="GO:0015218">
    <property type="term" value="F:pyrimidine nucleotide transmembrane transporter activity"/>
    <property type="evidence" value="ECO:0007669"/>
    <property type="project" value="InterPro"/>
</dbReference>
<comment type="subcellular location">
    <subcellularLocation>
        <location evidence="1">Mitochondrion inner membrane</location>
        <topology evidence="1">Multi-pass membrane protein</topology>
    </subcellularLocation>
</comment>
<evidence type="ECO:0008006" key="13">
    <source>
        <dbReference type="Google" id="ProtNLM"/>
    </source>
</evidence>
<feature type="repeat" description="Solcar" evidence="9">
    <location>
        <begin position="136"/>
        <end position="284"/>
    </location>
</feature>
<evidence type="ECO:0000256" key="7">
    <source>
        <dbReference type="ARBA" id="ARBA00023128"/>
    </source>
</evidence>
<evidence type="ECO:0000256" key="6">
    <source>
        <dbReference type="ARBA" id="ARBA00022989"/>
    </source>
</evidence>
<evidence type="ECO:0000256" key="10">
    <source>
        <dbReference type="RuleBase" id="RU000488"/>
    </source>
</evidence>
<dbReference type="Gene3D" id="1.50.40.10">
    <property type="entry name" value="Mitochondrial carrier domain"/>
    <property type="match status" value="2"/>
</dbReference>
<dbReference type="RefSeq" id="XP_001730667.1">
    <property type="nucleotide sequence ID" value="XM_001730615.1"/>
</dbReference>
<dbReference type="PANTHER" id="PTHR45829">
    <property type="entry name" value="MITOCHONDRIAL CARRIER PROTEIN RIM2"/>
    <property type="match status" value="1"/>
</dbReference>
<keyword evidence="4" id="KW-0677">Repeat</keyword>
<evidence type="ECO:0000256" key="3">
    <source>
        <dbReference type="ARBA" id="ARBA00022692"/>
    </source>
</evidence>
<dbReference type="InParanoid" id="A8Q3P4"/>
<dbReference type="InterPro" id="IPR049562">
    <property type="entry name" value="SLC25A33/36-like"/>
</dbReference>
<sequence>MSTTFPSRSARDYPKRRNERRVPPWLHFAAGGAGGMCGAIITSPLDVVKTRLQSNLYSGRFAVEESHRSVLGLCTRGALQFVDTGRLIVEISVREGTQALFKGLGPTLVGVIPARAINFYTYGNGKRILSDFFECDSSLIHLTAAAIAGIITATATNPIWVVKTRLQLESQQREAQSRQIRAAAVGKFMASSKARISESATVPSNASSAKGLSRRTMYTTTPVRARFFQPIPPPQHPSTNAFSMTAQILRVEGIRGLYKGLSASYLGVSESTIQWVLYEQFKRTQDPCEKPSWFQTISSAGSAKLIATIITYPHEVIRTRLRQQPEEGGRKYQSLIQTFRLVLKEEGALAFYGGLSAHLMRVIPNAIVTFSIYEFVLMLGSGWK</sequence>
<evidence type="ECO:0000256" key="1">
    <source>
        <dbReference type="ARBA" id="ARBA00004448"/>
    </source>
</evidence>
<organism evidence="11 12">
    <name type="scientific">Malassezia globosa (strain ATCC MYA-4612 / CBS 7966)</name>
    <name type="common">Dandruff-associated fungus</name>
    <dbReference type="NCBI Taxonomy" id="425265"/>
    <lineage>
        <taxon>Eukaryota</taxon>
        <taxon>Fungi</taxon>
        <taxon>Dikarya</taxon>
        <taxon>Basidiomycota</taxon>
        <taxon>Ustilaginomycotina</taxon>
        <taxon>Malasseziomycetes</taxon>
        <taxon>Malasseziales</taxon>
        <taxon>Malasseziaceae</taxon>
        <taxon>Malassezia</taxon>
    </lineage>
</organism>
<name>A8Q3P4_MALGO</name>
<dbReference type="VEuPathDB" id="FungiDB:MGL_2463"/>
<evidence type="ECO:0000313" key="11">
    <source>
        <dbReference type="EMBL" id="EDP43453.1"/>
    </source>
</evidence>
<evidence type="ECO:0000256" key="8">
    <source>
        <dbReference type="ARBA" id="ARBA00023136"/>
    </source>
</evidence>
<feature type="repeat" description="Solcar" evidence="9">
    <location>
        <begin position="291"/>
        <end position="379"/>
    </location>
</feature>
<keyword evidence="12" id="KW-1185">Reference proteome</keyword>